<dbReference type="Proteomes" id="UP000176631">
    <property type="component" value="Unassembled WGS sequence"/>
</dbReference>
<reference evidence="1 2" key="1">
    <citation type="journal article" date="2016" name="Nat. Commun.">
        <title>Thousands of microbial genomes shed light on interconnected biogeochemical processes in an aquifer system.</title>
        <authorList>
            <person name="Anantharaman K."/>
            <person name="Brown C.T."/>
            <person name="Hug L.A."/>
            <person name="Sharon I."/>
            <person name="Castelle C.J."/>
            <person name="Probst A.J."/>
            <person name="Thomas B.C."/>
            <person name="Singh A."/>
            <person name="Wilkins M.J."/>
            <person name="Karaoz U."/>
            <person name="Brodie E.L."/>
            <person name="Williams K.H."/>
            <person name="Hubbard S.S."/>
            <person name="Banfield J.F."/>
        </authorList>
    </citation>
    <scope>NUCLEOTIDE SEQUENCE [LARGE SCALE GENOMIC DNA]</scope>
</reference>
<evidence type="ECO:0000313" key="2">
    <source>
        <dbReference type="Proteomes" id="UP000176631"/>
    </source>
</evidence>
<dbReference type="EMBL" id="MHCP01000025">
    <property type="protein sequence ID" value="OGY23467.1"/>
    <property type="molecule type" value="Genomic_DNA"/>
</dbReference>
<proteinExistence type="predicted"/>
<dbReference type="AlphaFoldDB" id="A0A1G1W7Z1"/>
<evidence type="ECO:0000313" key="1">
    <source>
        <dbReference type="EMBL" id="OGY23467.1"/>
    </source>
</evidence>
<protein>
    <submittedName>
        <fullName evidence="1">Uncharacterized protein</fullName>
    </submittedName>
</protein>
<comment type="caution">
    <text evidence="1">The sequence shown here is derived from an EMBL/GenBank/DDBJ whole genome shotgun (WGS) entry which is preliminary data.</text>
</comment>
<gene>
    <name evidence="1" type="ORF">A2172_04590</name>
</gene>
<accession>A0A1G1W7Z1</accession>
<organism evidence="1 2">
    <name type="scientific">Candidatus Woykebacteria bacterium RBG_13_40_15</name>
    <dbReference type="NCBI Taxonomy" id="1802593"/>
    <lineage>
        <taxon>Bacteria</taxon>
        <taxon>Candidatus Woykeibacteriota</taxon>
    </lineage>
</organism>
<sequence>MKQINRLPKLPKKILVEIKKADSGDFLAYIPEFDIFTEADNPAHLILQVNDLIYAYFDVPKKYQAQLHFFPPLEVLEDLWGIREVKLPKVQFSSFYTPNSHLLQCV</sequence>
<name>A0A1G1W7Z1_9BACT</name>